<dbReference type="EMBL" id="MWAK01000344">
    <property type="protein sequence ID" value="OPZ89646.1"/>
    <property type="molecule type" value="Genomic_DNA"/>
</dbReference>
<evidence type="ECO:0000313" key="1">
    <source>
        <dbReference type="EMBL" id="OPZ89646.1"/>
    </source>
</evidence>
<reference evidence="1" key="1">
    <citation type="submission" date="2017-02" db="EMBL/GenBank/DDBJ databases">
        <title>Delving into the versatile metabolic prowess of the omnipresent phylum Bacteroidetes.</title>
        <authorList>
            <person name="Nobu M.K."/>
            <person name="Mei R."/>
            <person name="Narihiro T."/>
            <person name="Kuroda K."/>
            <person name="Liu W.-T."/>
        </authorList>
    </citation>
    <scope>NUCLEOTIDE SEQUENCE</scope>
    <source>
        <strain evidence="1">ADurb.Bin417</strain>
    </source>
</reference>
<protein>
    <submittedName>
        <fullName evidence="1">Uncharacterized protein</fullName>
    </submittedName>
</protein>
<organism evidence="1">
    <name type="scientific">candidate division TA06 bacterium ADurb.Bin417</name>
    <dbReference type="NCBI Taxonomy" id="1852828"/>
    <lineage>
        <taxon>Bacteria</taxon>
        <taxon>Bacteria division TA06</taxon>
    </lineage>
</organism>
<proteinExistence type="predicted"/>
<gene>
    <name evidence="1" type="ORF">BWY73_01464</name>
</gene>
<dbReference type="AlphaFoldDB" id="A0A1V5M907"/>
<comment type="caution">
    <text evidence="1">The sequence shown here is derived from an EMBL/GenBank/DDBJ whole genome shotgun (WGS) entry which is preliminary data.</text>
</comment>
<accession>A0A1V5M907</accession>
<sequence>MASVQISVGAAAGSGCLSFQSTLTWMVPVKSVGSSKLVEVRFHSGPVSSGAVKTAGRLSRSRRAVAVNWTAAGLSVLK</sequence>
<dbReference type="Proteomes" id="UP000485484">
    <property type="component" value="Unassembled WGS sequence"/>
</dbReference>
<name>A0A1V5M907_UNCT6</name>